<accession>A0A5B7CUN2</accession>
<proteinExistence type="predicted"/>
<evidence type="ECO:0000313" key="2">
    <source>
        <dbReference type="EMBL" id="MPC12036.1"/>
    </source>
</evidence>
<comment type="caution">
    <text evidence="2">The sequence shown here is derived from an EMBL/GenBank/DDBJ whole genome shotgun (WGS) entry which is preliminary data.</text>
</comment>
<evidence type="ECO:0000256" key="1">
    <source>
        <dbReference type="SAM" id="MobiDB-lite"/>
    </source>
</evidence>
<evidence type="ECO:0000313" key="3">
    <source>
        <dbReference type="Proteomes" id="UP000324222"/>
    </source>
</evidence>
<sequence>MLLRCLLNIPSRATRHRPRGSGGKGTENRNMWSEQDEVRITRENNQKRKICTAAAKMKRLGRTCEERGVNEMESL</sequence>
<feature type="region of interest" description="Disordered" evidence="1">
    <location>
        <begin position="9"/>
        <end position="37"/>
    </location>
</feature>
<dbReference type="AlphaFoldDB" id="A0A5B7CUN2"/>
<dbReference type="EMBL" id="VSRR010000194">
    <property type="protein sequence ID" value="MPC12036.1"/>
    <property type="molecule type" value="Genomic_DNA"/>
</dbReference>
<name>A0A5B7CUN2_PORTR</name>
<protein>
    <submittedName>
        <fullName evidence="2">Uncharacterized protein</fullName>
    </submittedName>
</protein>
<gene>
    <name evidence="2" type="ORF">E2C01_004713</name>
</gene>
<dbReference type="Proteomes" id="UP000324222">
    <property type="component" value="Unassembled WGS sequence"/>
</dbReference>
<organism evidence="2 3">
    <name type="scientific">Portunus trituberculatus</name>
    <name type="common">Swimming crab</name>
    <name type="synonym">Neptunus trituberculatus</name>
    <dbReference type="NCBI Taxonomy" id="210409"/>
    <lineage>
        <taxon>Eukaryota</taxon>
        <taxon>Metazoa</taxon>
        <taxon>Ecdysozoa</taxon>
        <taxon>Arthropoda</taxon>
        <taxon>Crustacea</taxon>
        <taxon>Multicrustacea</taxon>
        <taxon>Malacostraca</taxon>
        <taxon>Eumalacostraca</taxon>
        <taxon>Eucarida</taxon>
        <taxon>Decapoda</taxon>
        <taxon>Pleocyemata</taxon>
        <taxon>Brachyura</taxon>
        <taxon>Eubrachyura</taxon>
        <taxon>Portunoidea</taxon>
        <taxon>Portunidae</taxon>
        <taxon>Portuninae</taxon>
        <taxon>Portunus</taxon>
    </lineage>
</organism>
<reference evidence="2 3" key="1">
    <citation type="submission" date="2019-05" db="EMBL/GenBank/DDBJ databases">
        <title>Another draft genome of Portunus trituberculatus and its Hox gene families provides insights of decapod evolution.</title>
        <authorList>
            <person name="Jeong J.-H."/>
            <person name="Song I."/>
            <person name="Kim S."/>
            <person name="Choi T."/>
            <person name="Kim D."/>
            <person name="Ryu S."/>
            <person name="Kim W."/>
        </authorList>
    </citation>
    <scope>NUCLEOTIDE SEQUENCE [LARGE SCALE GENOMIC DNA]</scope>
    <source>
        <tissue evidence="2">Muscle</tissue>
    </source>
</reference>
<keyword evidence="3" id="KW-1185">Reference proteome</keyword>